<evidence type="ECO:0000313" key="1">
    <source>
        <dbReference type="EMBL" id="SDZ58602.1"/>
    </source>
</evidence>
<dbReference type="Gene3D" id="1.10.10.1400">
    <property type="entry name" value="Terminase, small subunit, N-terminal DNA-binding domain, HTH motif"/>
    <property type="match status" value="1"/>
</dbReference>
<protein>
    <submittedName>
        <fullName evidence="1">Terminase small subunit</fullName>
    </submittedName>
</protein>
<name>A0A1H3U841_9RHOB</name>
<dbReference type="InterPro" id="IPR038713">
    <property type="entry name" value="Terminase_Gp1_N_sf"/>
</dbReference>
<dbReference type="OrthoDB" id="9813753at2"/>
<evidence type="ECO:0000313" key="2">
    <source>
        <dbReference type="Proteomes" id="UP000198914"/>
    </source>
</evidence>
<sequence>MIKLTEDTKQIISRQSAPVWEGLTKKQERFAHLVAEQLNFSAAYRETYDASRMKPPSIWREAHRLSRNEKVAARIEELVAL</sequence>
<accession>A0A1H3U841</accession>
<reference evidence="2" key="1">
    <citation type="submission" date="2016-10" db="EMBL/GenBank/DDBJ databases">
        <authorList>
            <person name="Varghese N."/>
            <person name="Submissions S."/>
        </authorList>
    </citation>
    <scope>NUCLEOTIDE SEQUENCE [LARGE SCALE GENOMIC DNA]</scope>
    <source>
        <strain evidence="2">DSM 100420</strain>
    </source>
</reference>
<dbReference type="AlphaFoldDB" id="A0A1H3U841"/>
<organism evidence="1 2">
    <name type="scientific">Jannaschia faecimaris</name>
    <dbReference type="NCBI Taxonomy" id="1244108"/>
    <lineage>
        <taxon>Bacteria</taxon>
        <taxon>Pseudomonadati</taxon>
        <taxon>Pseudomonadota</taxon>
        <taxon>Alphaproteobacteria</taxon>
        <taxon>Rhodobacterales</taxon>
        <taxon>Roseobacteraceae</taxon>
        <taxon>Jannaschia</taxon>
    </lineage>
</organism>
<dbReference type="RefSeq" id="WP_092647823.1">
    <property type="nucleotide sequence ID" value="NZ_FNPX01000025.1"/>
</dbReference>
<keyword evidence="2" id="KW-1185">Reference proteome</keyword>
<gene>
    <name evidence="1" type="ORF">SAMN05444004_12537</name>
</gene>
<proteinExistence type="predicted"/>
<dbReference type="STRING" id="1244108.SAMN05444004_12537"/>
<dbReference type="EMBL" id="FNPX01000025">
    <property type="protein sequence ID" value="SDZ58602.1"/>
    <property type="molecule type" value="Genomic_DNA"/>
</dbReference>
<dbReference type="Proteomes" id="UP000198914">
    <property type="component" value="Unassembled WGS sequence"/>
</dbReference>